<dbReference type="Proteomes" id="UP001606305">
    <property type="component" value="Unassembled WGS sequence"/>
</dbReference>
<organism evidence="2 3">
    <name type="scientific">Pelomonas nitida</name>
    <dbReference type="NCBI Taxonomy" id="3299027"/>
    <lineage>
        <taxon>Bacteria</taxon>
        <taxon>Pseudomonadati</taxon>
        <taxon>Pseudomonadota</taxon>
        <taxon>Betaproteobacteria</taxon>
        <taxon>Burkholderiales</taxon>
        <taxon>Sphaerotilaceae</taxon>
        <taxon>Roseateles</taxon>
    </lineage>
</organism>
<evidence type="ECO:0000313" key="2">
    <source>
        <dbReference type="EMBL" id="MFG6455983.1"/>
    </source>
</evidence>
<gene>
    <name evidence="2" type="ORF">ACG00X_03980</name>
</gene>
<evidence type="ECO:0000256" key="1">
    <source>
        <dbReference type="SAM" id="SignalP"/>
    </source>
</evidence>
<evidence type="ECO:0000313" key="3">
    <source>
        <dbReference type="Proteomes" id="UP001606305"/>
    </source>
</evidence>
<dbReference type="InterPro" id="IPR021953">
    <property type="entry name" value="DUF3570"/>
</dbReference>
<feature type="signal peptide" evidence="1">
    <location>
        <begin position="1"/>
        <end position="34"/>
    </location>
</feature>
<dbReference type="RefSeq" id="WP_394486669.1">
    <property type="nucleotide sequence ID" value="NZ_JBIGIA010000002.1"/>
</dbReference>
<proteinExistence type="predicted"/>
<keyword evidence="1" id="KW-0732">Signal</keyword>
<protein>
    <submittedName>
        <fullName evidence="2">DUF3570 domain-containing protein</fullName>
    </submittedName>
</protein>
<dbReference type="SUPFAM" id="SSF56935">
    <property type="entry name" value="Porins"/>
    <property type="match status" value="1"/>
</dbReference>
<reference evidence="2 3" key="1">
    <citation type="submission" date="2024-09" db="EMBL/GenBank/DDBJ databases">
        <title>Novel species of the genus Pelomonas and Roseateles isolated from streams.</title>
        <authorList>
            <person name="Lu H."/>
        </authorList>
    </citation>
    <scope>NUCLEOTIDE SEQUENCE [LARGE SCALE GENOMIC DNA]</scope>
    <source>
        <strain evidence="2 3">BYS96W</strain>
    </source>
</reference>
<dbReference type="Pfam" id="PF12094">
    <property type="entry name" value="DUF3570"/>
    <property type="match status" value="2"/>
</dbReference>
<name>A0ABW7G243_9BURK</name>
<accession>A0ABW7G243</accession>
<keyword evidence="3" id="KW-1185">Reference proteome</keyword>
<sequence length="398" mass="44028">MSGAQPRKVEAKRFGTIVMAALALPAVLPAAVQAEEAPEKGLVGVRYLYYRDEQKVQVQYPSYDGTEPKTLDRITAKAPSVYLLLPMGSKWSLEASAVSDDVSGATPRNYSDVTSATVKPGGMHDERHAGDLKITRHFDRAGVSLGVSHSTEHDYKSTAFSLDFRVATSNNNTTFNFGVGGSRDEINPVNSAVVDGRKRTKEYMAGVTHALTSSDLVQLNATYSDGRGYFNDPYKRQDVRPDRRKQTAVLTRWNHHFDGPDATLRTGYRYYTDTFGVVAHMFEAAWVQPIGSAFALTPSVRYATQGAADFYYDPVMDASVYPRPVNKDQAYKTTDQRLSGFGAVTLGLKAEVRLGDWTADVKYERSEQRGEWRSFGKGSPNVDPFLWQAVQLGLATKF</sequence>
<feature type="chain" id="PRO_5045498818" evidence="1">
    <location>
        <begin position="35"/>
        <end position="398"/>
    </location>
</feature>
<dbReference type="EMBL" id="JBIGIA010000002">
    <property type="protein sequence ID" value="MFG6455983.1"/>
    <property type="molecule type" value="Genomic_DNA"/>
</dbReference>
<comment type="caution">
    <text evidence="2">The sequence shown here is derived from an EMBL/GenBank/DDBJ whole genome shotgun (WGS) entry which is preliminary data.</text>
</comment>